<protein>
    <submittedName>
        <fullName evidence="1">Uncharacterized protein</fullName>
    </submittedName>
</protein>
<accession>A0A1R3KDR5</accession>
<evidence type="ECO:0000313" key="2">
    <source>
        <dbReference type="Proteomes" id="UP000188268"/>
    </source>
</evidence>
<dbReference type="Gramene" id="OMP05179">
    <property type="protein sequence ID" value="OMP05179"/>
    <property type="gene ID" value="CCACVL1_02026"/>
</dbReference>
<keyword evidence="2" id="KW-1185">Reference proteome</keyword>
<dbReference type="AlphaFoldDB" id="A0A1R3KDR5"/>
<comment type="caution">
    <text evidence="1">The sequence shown here is derived from an EMBL/GenBank/DDBJ whole genome shotgun (WGS) entry which is preliminary data.</text>
</comment>
<organism evidence="1 2">
    <name type="scientific">Corchorus capsularis</name>
    <name type="common">Jute</name>
    <dbReference type="NCBI Taxonomy" id="210143"/>
    <lineage>
        <taxon>Eukaryota</taxon>
        <taxon>Viridiplantae</taxon>
        <taxon>Streptophyta</taxon>
        <taxon>Embryophyta</taxon>
        <taxon>Tracheophyta</taxon>
        <taxon>Spermatophyta</taxon>
        <taxon>Magnoliopsida</taxon>
        <taxon>eudicotyledons</taxon>
        <taxon>Gunneridae</taxon>
        <taxon>Pentapetalae</taxon>
        <taxon>rosids</taxon>
        <taxon>malvids</taxon>
        <taxon>Malvales</taxon>
        <taxon>Malvaceae</taxon>
        <taxon>Grewioideae</taxon>
        <taxon>Apeibeae</taxon>
        <taxon>Corchorus</taxon>
    </lineage>
</organism>
<dbReference type="OrthoDB" id="10516279at2759"/>
<evidence type="ECO:0000313" key="1">
    <source>
        <dbReference type="EMBL" id="OMP05179.1"/>
    </source>
</evidence>
<sequence length="51" mass="5533">MVTNIEGLTKEEAIHAYGIISADKGKSESFMMIPDDEGKFIYVKGVISGIV</sequence>
<dbReference type="Proteomes" id="UP000188268">
    <property type="component" value="Unassembled WGS sequence"/>
</dbReference>
<name>A0A1R3KDR5_COCAP</name>
<reference evidence="1 2" key="1">
    <citation type="submission" date="2013-09" db="EMBL/GenBank/DDBJ databases">
        <title>Corchorus capsularis genome sequencing.</title>
        <authorList>
            <person name="Alam M."/>
            <person name="Haque M.S."/>
            <person name="Islam M.S."/>
            <person name="Emdad E.M."/>
            <person name="Islam M.M."/>
            <person name="Ahmed B."/>
            <person name="Halim A."/>
            <person name="Hossen Q.M.M."/>
            <person name="Hossain M.Z."/>
            <person name="Ahmed R."/>
            <person name="Khan M.M."/>
            <person name="Islam R."/>
            <person name="Rashid M.M."/>
            <person name="Khan S.A."/>
            <person name="Rahman M.S."/>
            <person name="Alam M."/>
        </authorList>
    </citation>
    <scope>NUCLEOTIDE SEQUENCE [LARGE SCALE GENOMIC DNA]</scope>
    <source>
        <strain evidence="2">cv. CVL-1</strain>
        <tissue evidence="1">Whole seedling</tissue>
    </source>
</reference>
<dbReference type="EMBL" id="AWWV01005476">
    <property type="protein sequence ID" value="OMP05179.1"/>
    <property type="molecule type" value="Genomic_DNA"/>
</dbReference>
<proteinExistence type="predicted"/>
<gene>
    <name evidence="1" type="ORF">CCACVL1_02026</name>
</gene>